<evidence type="ECO:0000256" key="4">
    <source>
        <dbReference type="ARBA" id="ARBA00022692"/>
    </source>
</evidence>
<comment type="similarity">
    <text evidence="2">Belongs to the V-ATPase 116 kDa subunit family.</text>
</comment>
<feature type="transmembrane region" description="Helical" evidence="9">
    <location>
        <begin position="307"/>
        <end position="335"/>
    </location>
</feature>
<feature type="transmembrane region" description="Helical" evidence="9">
    <location>
        <begin position="506"/>
        <end position="527"/>
    </location>
</feature>
<evidence type="ECO:0000256" key="5">
    <source>
        <dbReference type="ARBA" id="ARBA00022989"/>
    </source>
</evidence>
<evidence type="ECO:0000256" key="2">
    <source>
        <dbReference type="ARBA" id="ARBA00009904"/>
    </source>
</evidence>
<dbReference type="GO" id="GO:0051117">
    <property type="term" value="F:ATPase binding"/>
    <property type="evidence" value="ECO:0007669"/>
    <property type="project" value="TreeGrafter"/>
</dbReference>
<dbReference type="PANTHER" id="PTHR11629">
    <property type="entry name" value="VACUOLAR PROTON ATPASES"/>
    <property type="match status" value="1"/>
</dbReference>
<dbReference type="PANTHER" id="PTHR11629:SF63">
    <property type="entry name" value="V-TYPE PROTON ATPASE SUBUNIT A"/>
    <property type="match status" value="1"/>
</dbReference>
<proteinExistence type="inferred from homology"/>
<evidence type="ECO:0000256" key="1">
    <source>
        <dbReference type="ARBA" id="ARBA00004141"/>
    </source>
</evidence>
<comment type="subcellular location">
    <subcellularLocation>
        <location evidence="1">Membrane</location>
        <topology evidence="1">Multi-pass membrane protein</topology>
    </subcellularLocation>
</comment>
<feature type="transmembrane region" description="Helical" evidence="9">
    <location>
        <begin position="356"/>
        <end position="375"/>
    </location>
</feature>
<dbReference type="HOGENOM" id="CLU_025558_1_1_0"/>
<feature type="transmembrane region" description="Helical" evidence="9">
    <location>
        <begin position="426"/>
        <end position="444"/>
    </location>
</feature>
<feature type="transmembrane region" description="Helical" evidence="9">
    <location>
        <begin position="395"/>
        <end position="414"/>
    </location>
</feature>
<evidence type="ECO:0000256" key="9">
    <source>
        <dbReference type="SAM" id="Phobius"/>
    </source>
</evidence>
<keyword evidence="6" id="KW-0406">Ion transport</keyword>
<evidence type="ECO:0000256" key="8">
    <source>
        <dbReference type="SAM" id="Coils"/>
    </source>
</evidence>
<keyword evidence="3" id="KW-0813">Transport</keyword>
<keyword evidence="8" id="KW-0175">Coiled coil</keyword>
<name>A0A081BLN1_9BACT</name>
<accession>A0A081BLN1</accession>
<feature type="coiled-coil region" evidence="8">
    <location>
        <begin position="174"/>
        <end position="201"/>
    </location>
</feature>
<feature type="transmembrane region" description="Helical" evidence="9">
    <location>
        <begin position="450"/>
        <end position="472"/>
    </location>
</feature>
<keyword evidence="7 9" id="KW-0472">Membrane</keyword>
<dbReference type="InterPro" id="IPR002490">
    <property type="entry name" value="V-ATPase_116kDa_su"/>
</dbReference>
<dbReference type="GO" id="GO:0016471">
    <property type="term" value="C:vacuolar proton-transporting V-type ATPase complex"/>
    <property type="evidence" value="ECO:0007669"/>
    <property type="project" value="TreeGrafter"/>
</dbReference>
<evidence type="ECO:0000256" key="7">
    <source>
        <dbReference type="ARBA" id="ARBA00023136"/>
    </source>
</evidence>
<keyword evidence="4 9" id="KW-0812">Transmembrane</keyword>
<organism evidence="10">
    <name type="scientific">Candidatus Moduliflexus flocculans</name>
    <dbReference type="NCBI Taxonomy" id="1499966"/>
    <lineage>
        <taxon>Bacteria</taxon>
        <taxon>Candidatus Moduliflexota</taxon>
        <taxon>Candidatus Moduliflexia</taxon>
        <taxon>Candidatus Moduliflexales</taxon>
        <taxon>Candidatus Moduliflexaceae</taxon>
    </lineage>
</organism>
<reference evidence="10" key="1">
    <citation type="journal article" date="2015" name="PeerJ">
        <title>First genomic representation of candidate bacterial phylum KSB3 points to enhanced environmental sensing as a trigger of wastewater bulking.</title>
        <authorList>
            <person name="Sekiguchi Y."/>
            <person name="Ohashi A."/>
            <person name="Parks D.H."/>
            <person name="Yamauchi T."/>
            <person name="Tyson G.W."/>
            <person name="Hugenholtz P."/>
        </authorList>
    </citation>
    <scope>NUCLEOTIDE SEQUENCE [LARGE SCALE GENOMIC DNA]</scope>
</reference>
<gene>
    <name evidence="10" type="ORF">U14_02540</name>
</gene>
<protein>
    <submittedName>
        <fullName evidence="10">V-type ATPase 116kDa subunit family protein</fullName>
    </submittedName>
</protein>
<dbReference type="AlphaFoldDB" id="A0A081BLN1"/>
<feature type="transmembrane region" description="Helical" evidence="9">
    <location>
        <begin position="533"/>
        <end position="560"/>
    </location>
</feature>
<dbReference type="Proteomes" id="UP000030700">
    <property type="component" value="Unassembled WGS sequence"/>
</dbReference>
<evidence type="ECO:0000313" key="11">
    <source>
        <dbReference type="Proteomes" id="UP000030700"/>
    </source>
</evidence>
<dbReference type="EMBL" id="DF820457">
    <property type="protein sequence ID" value="GAK51297.1"/>
    <property type="molecule type" value="Genomic_DNA"/>
</dbReference>
<evidence type="ECO:0000256" key="3">
    <source>
        <dbReference type="ARBA" id="ARBA00022448"/>
    </source>
</evidence>
<keyword evidence="11" id="KW-1185">Reference proteome</keyword>
<dbReference type="GO" id="GO:0007035">
    <property type="term" value="P:vacuolar acidification"/>
    <property type="evidence" value="ECO:0007669"/>
    <property type="project" value="TreeGrafter"/>
</dbReference>
<evidence type="ECO:0000313" key="10">
    <source>
        <dbReference type="EMBL" id="GAK51297.1"/>
    </source>
</evidence>
<dbReference type="STRING" id="1499966.U14_02540"/>
<sequence length="595" mass="67278">MSIVALVKVTAYGYLSDKSRVLEDLQECGCLHIISLNPEREISGHSGPSSEAREALNFLLSCPNRRKQVGKFDEFDPLRIERETLNLKSQIGTLNDKRDFLLERIAHLTPWGDFEFPPLDELAGNRFWFYLIPEYQMKDIPADYVWQEVKHDNRFHYVIVISQNEPELMPVQRVRTGNRAAKELEHELEAVEITLEDLQAKRESLTRWCKLLAQKITWLEDLAAREVVAQQTYDESTLFALQAWAPAHQRDMLLAYAEQHTMVLEIEEPGPDELPPTLLENEHSFASGQDLVLFYMTPSYRLWDPSIVVFFSFVLFFAIIISDAGYGALLGLLLLWKWKAWGQSKTMKRMRGLMTYIVGACIIWGMMVGGYFGIMPKPHTFLANFQILDVNNYNVMMILSIFFGVLHLSIGNFADFRCKGNSPQRWVPIGWIGIITGGFLVWIGSMGTGFLTFVKILGILAMLGGGGLAFWFNSPNPIWWKRALGGLNIVPRLSGAFGDTLSYLRLFALGLAGSSLSGTFNSLGMALDDAVPGIGVLLAIFVIVFGHVLNFGLSLMGAVIHGLRLNYIEFFNWGMPEEGYLFKAFARKESGLWKE</sequence>
<dbReference type="GO" id="GO:0033179">
    <property type="term" value="C:proton-transporting V-type ATPase, V0 domain"/>
    <property type="evidence" value="ECO:0007669"/>
    <property type="project" value="InterPro"/>
</dbReference>
<dbReference type="GO" id="GO:0046961">
    <property type="term" value="F:proton-transporting ATPase activity, rotational mechanism"/>
    <property type="evidence" value="ECO:0007669"/>
    <property type="project" value="InterPro"/>
</dbReference>
<keyword evidence="5 9" id="KW-1133">Transmembrane helix</keyword>
<evidence type="ECO:0000256" key="6">
    <source>
        <dbReference type="ARBA" id="ARBA00023065"/>
    </source>
</evidence>